<keyword evidence="1" id="KW-0472">Membrane</keyword>
<feature type="transmembrane region" description="Helical" evidence="1">
    <location>
        <begin position="120"/>
        <end position="142"/>
    </location>
</feature>
<evidence type="ECO:0000313" key="3">
    <source>
        <dbReference type="Proteomes" id="UP000265882"/>
    </source>
</evidence>
<comment type="caution">
    <text evidence="2">The sequence shown here is derived from an EMBL/GenBank/DDBJ whole genome shotgun (WGS) entry which is preliminary data.</text>
</comment>
<evidence type="ECO:0000313" key="2">
    <source>
        <dbReference type="EMBL" id="RJP22764.1"/>
    </source>
</evidence>
<feature type="transmembrane region" description="Helical" evidence="1">
    <location>
        <begin position="46"/>
        <end position="66"/>
    </location>
</feature>
<protein>
    <submittedName>
        <fullName evidence="2">QueT transporter family protein</fullName>
    </submittedName>
</protein>
<reference evidence="2 3" key="1">
    <citation type="journal article" date="2017" name="ISME J.">
        <title>Energy and carbon metabolisms in a deep terrestrial subsurface fluid microbial community.</title>
        <authorList>
            <person name="Momper L."/>
            <person name="Jungbluth S.P."/>
            <person name="Lee M.D."/>
            <person name="Amend J.P."/>
        </authorList>
    </citation>
    <scope>NUCLEOTIDE SEQUENCE [LARGE SCALE GENOMIC DNA]</scope>
    <source>
        <strain evidence="2">SURF_5</strain>
    </source>
</reference>
<dbReference type="Pfam" id="PF06177">
    <property type="entry name" value="QueT"/>
    <property type="match status" value="1"/>
</dbReference>
<gene>
    <name evidence="2" type="ORF">C4520_07770</name>
</gene>
<dbReference type="AlphaFoldDB" id="A0A3A4P469"/>
<dbReference type="Proteomes" id="UP000265882">
    <property type="component" value="Unassembled WGS sequence"/>
</dbReference>
<dbReference type="EMBL" id="QZKU01000054">
    <property type="protein sequence ID" value="RJP22764.1"/>
    <property type="molecule type" value="Genomic_DNA"/>
</dbReference>
<proteinExistence type="predicted"/>
<dbReference type="InterPro" id="IPR010387">
    <property type="entry name" value="QueT"/>
</dbReference>
<feature type="transmembrane region" description="Helical" evidence="1">
    <location>
        <begin position="154"/>
        <end position="176"/>
    </location>
</feature>
<feature type="transmembrane region" description="Helical" evidence="1">
    <location>
        <begin position="78"/>
        <end position="100"/>
    </location>
</feature>
<organism evidence="2 3">
    <name type="scientific">Abyssobacteria bacterium (strain SURF_5)</name>
    <dbReference type="NCBI Taxonomy" id="2093360"/>
    <lineage>
        <taxon>Bacteria</taxon>
        <taxon>Pseudomonadati</taxon>
        <taxon>Candidatus Hydrogenedentota</taxon>
        <taxon>Candidatus Abyssobacteria</taxon>
    </lineage>
</organism>
<evidence type="ECO:0000256" key="1">
    <source>
        <dbReference type="SAM" id="Phobius"/>
    </source>
</evidence>
<keyword evidence="1" id="KW-0812">Transmembrane</keyword>
<dbReference type="Gene3D" id="1.10.1760.20">
    <property type="match status" value="1"/>
</dbReference>
<feature type="transmembrane region" description="Helical" evidence="1">
    <location>
        <begin position="239"/>
        <end position="260"/>
    </location>
</feature>
<feature type="transmembrane region" description="Helical" evidence="1">
    <location>
        <begin position="207"/>
        <end position="233"/>
    </location>
</feature>
<name>A0A3A4P469_ABYX5</name>
<accession>A0A3A4P469</accession>
<sequence>MKEVFTMWKYTKMVVLVAVSAAFYAALTIPLKGIPIIPGYTELRPGAVVPVVFGLLFGPAGAWGAAFGNVIGDFFGTFGIGTIFGFFGNFFYGFLAYKVWTHMGLAQSADDLQINSWKKVVNFGLVVVLSSLACGLIIAWGLEGAKLVPFLPVGPIISVNNMIACLILGIPLLGLLHARLNRWDLLWSAIMEQADNPPGPTPKLGTALVWGGVLGGFITGIALSLGIGVAIIPQVGSGALSPVALGVAPFLIIVLVGSLLI</sequence>
<keyword evidence="1" id="KW-1133">Transmembrane helix</keyword>
<feature type="transmembrane region" description="Helical" evidence="1">
    <location>
        <begin position="13"/>
        <end position="34"/>
    </location>
</feature>